<reference evidence="3" key="5">
    <citation type="submission" date="2018-04" db="UniProtKB">
        <authorList>
            <consortium name="EnsemblFungi"/>
        </authorList>
    </citation>
    <scope>IDENTIFICATION</scope>
    <source>
        <strain evidence="3">R3-111a-1</strain>
    </source>
</reference>
<evidence type="ECO:0000313" key="2">
    <source>
        <dbReference type="EMBL" id="EJT81342.1"/>
    </source>
</evidence>
<gene>
    <name evidence="3" type="primary">20341783</name>
    <name evidence="2" type="ORF">GGTG_01325</name>
</gene>
<dbReference type="AlphaFoldDB" id="J3NJ91"/>
<evidence type="ECO:0000313" key="3">
    <source>
        <dbReference type="EnsemblFungi" id="EJT81342"/>
    </source>
</evidence>
<dbReference type="RefSeq" id="XP_009217351.1">
    <property type="nucleotide sequence ID" value="XM_009219087.1"/>
</dbReference>
<reference evidence="3" key="4">
    <citation type="journal article" date="2015" name="G3 (Bethesda)">
        <title>Genome sequences of three phytopathogenic species of the Magnaporthaceae family of fungi.</title>
        <authorList>
            <person name="Okagaki L.H."/>
            <person name="Nunes C.C."/>
            <person name="Sailsbery J."/>
            <person name="Clay B."/>
            <person name="Brown D."/>
            <person name="John T."/>
            <person name="Oh Y."/>
            <person name="Young N."/>
            <person name="Fitzgerald M."/>
            <person name="Haas B.J."/>
            <person name="Zeng Q."/>
            <person name="Young S."/>
            <person name="Adiconis X."/>
            <person name="Fan L."/>
            <person name="Levin J.Z."/>
            <person name="Mitchell T.K."/>
            <person name="Okubara P.A."/>
            <person name="Farman M.L."/>
            <person name="Kohn L.M."/>
            <person name="Birren B."/>
            <person name="Ma L.-J."/>
            <person name="Dean R.A."/>
        </authorList>
    </citation>
    <scope>NUCLEOTIDE SEQUENCE</scope>
    <source>
        <strain evidence="3">R3-111a-1</strain>
    </source>
</reference>
<dbReference type="VEuPathDB" id="FungiDB:GGTG_01325"/>
<reference evidence="2" key="3">
    <citation type="submission" date="2010-09" db="EMBL/GenBank/DDBJ databases">
        <title>Annotation of Gaeumannomyces graminis var. tritici R3-111a-1.</title>
        <authorList>
            <consortium name="The Broad Institute Genome Sequencing Platform"/>
            <person name="Ma L.-J."/>
            <person name="Dead R."/>
            <person name="Young S.K."/>
            <person name="Zeng Q."/>
            <person name="Gargeya S."/>
            <person name="Fitzgerald M."/>
            <person name="Haas B."/>
            <person name="Abouelleil A."/>
            <person name="Alvarado L."/>
            <person name="Arachchi H.M."/>
            <person name="Berlin A."/>
            <person name="Brown A."/>
            <person name="Chapman S.B."/>
            <person name="Chen Z."/>
            <person name="Dunbar C."/>
            <person name="Freedman E."/>
            <person name="Gearin G."/>
            <person name="Gellesch M."/>
            <person name="Goldberg J."/>
            <person name="Griggs A."/>
            <person name="Gujja S."/>
            <person name="Heiman D."/>
            <person name="Howarth C."/>
            <person name="Larson L."/>
            <person name="Lui A."/>
            <person name="MacDonald P.J.P."/>
            <person name="Mehta T."/>
            <person name="Montmayeur A."/>
            <person name="Murphy C."/>
            <person name="Neiman D."/>
            <person name="Pearson M."/>
            <person name="Priest M."/>
            <person name="Roberts A."/>
            <person name="Saif S."/>
            <person name="Shea T."/>
            <person name="Shenoy N."/>
            <person name="Sisk P."/>
            <person name="Stolte C."/>
            <person name="Sykes S."/>
            <person name="Yandava C."/>
            <person name="Wortman J."/>
            <person name="Nusbaum C."/>
            <person name="Birren B."/>
        </authorList>
    </citation>
    <scope>NUCLEOTIDE SEQUENCE</scope>
    <source>
        <strain evidence="2">R3-111a-1</strain>
    </source>
</reference>
<feature type="region of interest" description="Disordered" evidence="1">
    <location>
        <begin position="1"/>
        <end position="39"/>
    </location>
</feature>
<sequence length="226" mass="24210">MHREPRPSLPPAPKANKHDEKRRETSAGFAREGVGQSRTAALAPHLIVATRSSGVPPRWPVIFVPSRASRLWRQRGNWGLRQTLDLQALSARLSSAVAKTNSSHNATEPTPLDNLSQPGQPTHPAHDPPRKLSAVSTTAVSSAGLKCLIGSVEAGAPPIPYQNQPTIRPAGSSPTVPRSLAFHIVPPKGPTCPPRYQSSIAPEPTEIHLPKTYTATLAYLLFIAAP</sequence>
<dbReference type="HOGENOM" id="CLU_1224836_0_0_1"/>
<dbReference type="Proteomes" id="UP000006039">
    <property type="component" value="Unassembled WGS sequence"/>
</dbReference>
<feature type="compositionally biased region" description="Polar residues" evidence="1">
    <location>
        <begin position="97"/>
        <end position="120"/>
    </location>
</feature>
<dbReference type="EnsemblFungi" id="EJT81342">
    <property type="protein sequence ID" value="EJT81342"/>
    <property type="gene ID" value="GGTG_01325"/>
</dbReference>
<name>J3NJ91_GAET3</name>
<reference evidence="2" key="2">
    <citation type="submission" date="2010-07" db="EMBL/GenBank/DDBJ databases">
        <authorList>
            <consortium name="The Broad Institute Genome Sequencing Platform"/>
            <consortium name="Broad Institute Genome Sequencing Center for Infectious Disease"/>
            <person name="Ma L.-J."/>
            <person name="Dead R."/>
            <person name="Young S."/>
            <person name="Zeng Q."/>
            <person name="Koehrsen M."/>
            <person name="Alvarado L."/>
            <person name="Berlin A."/>
            <person name="Chapman S.B."/>
            <person name="Chen Z."/>
            <person name="Freedman E."/>
            <person name="Gellesch M."/>
            <person name="Goldberg J."/>
            <person name="Griggs A."/>
            <person name="Gujja S."/>
            <person name="Heilman E.R."/>
            <person name="Heiman D."/>
            <person name="Hepburn T."/>
            <person name="Howarth C."/>
            <person name="Jen D."/>
            <person name="Larson L."/>
            <person name="Mehta T."/>
            <person name="Neiman D."/>
            <person name="Pearson M."/>
            <person name="Roberts A."/>
            <person name="Saif S."/>
            <person name="Shea T."/>
            <person name="Shenoy N."/>
            <person name="Sisk P."/>
            <person name="Stolte C."/>
            <person name="Sykes S."/>
            <person name="Walk T."/>
            <person name="White J."/>
            <person name="Yandava C."/>
            <person name="Haas B."/>
            <person name="Nusbaum C."/>
            <person name="Birren B."/>
        </authorList>
    </citation>
    <scope>NUCLEOTIDE SEQUENCE</scope>
    <source>
        <strain evidence="2">R3-111a-1</strain>
    </source>
</reference>
<organism evidence="2">
    <name type="scientific">Gaeumannomyces tritici (strain R3-111a-1)</name>
    <name type="common">Wheat and barley take-all root rot fungus</name>
    <name type="synonym">Gaeumannomyces graminis var. tritici</name>
    <dbReference type="NCBI Taxonomy" id="644352"/>
    <lineage>
        <taxon>Eukaryota</taxon>
        <taxon>Fungi</taxon>
        <taxon>Dikarya</taxon>
        <taxon>Ascomycota</taxon>
        <taxon>Pezizomycotina</taxon>
        <taxon>Sordariomycetes</taxon>
        <taxon>Sordariomycetidae</taxon>
        <taxon>Magnaporthales</taxon>
        <taxon>Magnaporthaceae</taxon>
        <taxon>Gaeumannomyces</taxon>
    </lineage>
</organism>
<keyword evidence="4" id="KW-1185">Reference proteome</keyword>
<feature type="compositionally biased region" description="Basic and acidic residues" evidence="1">
    <location>
        <begin position="16"/>
        <end position="25"/>
    </location>
</feature>
<accession>J3NJ91</accession>
<evidence type="ECO:0000313" key="4">
    <source>
        <dbReference type="Proteomes" id="UP000006039"/>
    </source>
</evidence>
<reference evidence="4" key="1">
    <citation type="submission" date="2010-07" db="EMBL/GenBank/DDBJ databases">
        <title>The genome sequence of Gaeumannomyces graminis var. tritici strain R3-111a-1.</title>
        <authorList>
            <consortium name="The Broad Institute Genome Sequencing Platform"/>
            <person name="Ma L.-J."/>
            <person name="Dead R."/>
            <person name="Young S."/>
            <person name="Zeng Q."/>
            <person name="Koehrsen M."/>
            <person name="Alvarado L."/>
            <person name="Berlin A."/>
            <person name="Chapman S.B."/>
            <person name="Chen Z."/>
            <person name="Freedman E."/>
            <person name="Gellesch M."/>
            <person name="Goldberg J."/>
            <person name="Griggs A."/>
            <person name="Gujja S."/>
            <person name="Heilman E.R."/>
            <person name="Heiman D."/>
            <person name="Hepburn T."/>
            <person name="Howarth C."/>
            <person name="Jen D."/>
            <person name="Larson L."/>
            <person name="Mehta T."/>
            <person name="Neiman D."/>
            <person name="Pearson M."/>
            <person name="Roberts A."/>
            <person name="Saif S."/>
            <person name="Shea T."/>
            <person name="Shenoy N."/>
            <person name="Sisk P."/>
            <person name="Stolte C."/>
            <person name="Sykes S."/>
            <person name="Walk T."/>
            <person name="White J."/>
            <person name="Yandava C."/>
            <person name="Haas B."/>
            <person name="Nusbaum C."/>
            <person name="Birren B."/>
        </authorList>
    </citation>
    <scope>NUCLEOTIDE SEQUENCE [LARGE SCALE GENOMIC DNA]</scope>
    <source>
        <strain evidence="4">R3-111a-1</strain>
    </source>
</reference>
<evidence type="ECO:0000256" key="1">
    <source>
        <dbReference type="SAM" id="MobiDB-lite"/>
    </source>
</evidence>
<proteinExistence type="predicted"/>
<dbReference type="EMBL" id="GL385395">
    <property type="protein sequence ID" value="EJT81342.1"/>
    <property type="molecule type" value="Genomic_DNA"/>
</dbReference>
<dbReference type="GeneID" id="20341783"/>
<protein>
    <submittedName>
        <fullName evidence="2 3">Uncharacterized protein</fullName>
    </submittedName>
</protein>
<feature type="region of interest" description="Disordered" evidence="1">
    <location>
        <begin position="97"/>
        <end position="136"/>
    </location>
</feature>